<dbReference type="AlphaFoldDB" id="A0A218VWM2"/>
<reference evidence="7" key="4">
    <citation type="submission" date="2025-04" db="UniProtKB">
        <authorList>
            <consortium name="RefSeq"/>
        </authorList>
    </citation>
    <scope>IDENTIFICATION</scope>
    <source>
        <tissue evidence="7">Leaf</tissue>
    </source>
</reference>
<gene>
    <name evidence="7" type="primary">LOC116192194</name>
    <name evidence="4" type="ORF">CDL15_Pgr012311</name>
</gene>
<organism evidence="4 5">
    <name type="scientific">Punica granatum</name>
    <name type="common">Pomegranate</name>
    <dbReference type="NCBI Taxonomy" id="22663"/>
    <lineage>
        <taxon>Eukaryota</taxon>
        <taxon>Viridiplantae</taxon>
        <taxon>Streptophyta</taxon>
        <taxon>Embryophyta</taxon>
        <taxon>Tracheophyta</taxon>
        <taxon>Spermatophyta</taxon>
        <taxon>Magnoliopsida</taxon>
        <taxon>eudicotyledons</taxon>
        <taxon>Gunneridae</taxon>
        <taxon>Pentapetalae</taxon>
        <taxon>rosids</taxon>
        <taxon>malvids</taxon>
        <taxon>Myrtales</taxon>
        <taxon>Lythraceae</taxon>
        <taxon>Punica</taxon>
    </lineage>
</organism>
<dbReference type="OrthoDB" id="661680at2759"/>
<feature type="region of interest" description="Disordered" evidence="2">
    <location>
        <begin position="150"/>
        <end position="181"/>
    </location>
</feature>
<dbReference type="Pfam" id="PF04504">
    <property type="entry name" value="GeBP-like_DBD"/>
    <property type="match status" value="1"/>
</dbReference>
<evidence type="ECO:0000313" key="5">
    <source>
        <dbReference type="Proteomes" id="UP000197138"/>
    </source>
</evidence>
<evidence type="ECO:0000313" key="4">
    <source>
        <dbReference type="EMBL" id="OWM64659.1"/>
    </source>
</evidence>
<keyword evidence="6" id="KW-1185">Reference proteome</keyword>
<dbReference type="GeneID" id="116192194"/>
<name>A0A218VWM2_PUNGR</name>
<protein>
    <submittedName>
        <fullName evidence="7">Uncharacterized protein LOC116192194</fullName>
    </submittedName>
</protein>
<reference evidence="5" key="1">
    <citation type="journal article" date="2017" name="Plant J.">
        <title>The pomegranate (Punica granatum L.) genome and the genomics of punicalagin biosynthesis.</title>
        <authorList>
            <person name="Qin G."/>
            <person name="Xu C."/>
            <person name="Ming R."/>
            <person name="Tang H."/>
            <person name="Guyot R."/>
            <person name="Kramer E.M."/>
            <person name="Hu Y."/>
            <person name="Yi X."/>
            <person name="Qi Y."/>
            <person name="Xu X."/>
            <person name="Gao Z."/>
            <person name="Pan H."/>
            <person name="Jian J."/>
            <person name="Tian Y."/>
            <person name="Yue Z."/>
            <person name="Xu Y."/>
        </authorList>
    </citation>
    <scope>NUCLEOTIDE SEQUENCE [LARGE SCALE GENOMIC DNA]</scope>
    <source>
        <strain evidence="5">cv. Dabenzi</strain>
    </source>
</reference>
<dbReference type="Proteomes" id="UP000515151">
    <property type="component" value="Chromosome 1"/>
</dbReference>
<dbReference type="PANTHER" id="PTHR31662:SF39">
    <property type="match status" value="1"/>
</dbReference>
<evidence type="ECO:0000256" key="2">
    <source>
        <dbReference type="SAM" id="MobiDB-lite"/>
    </source>
</evidence>
<dbReference type="PANTHER" id="PTHR31662">
    <property type="entry name" value="BNAANNG10740D PROTEIN-RELATED"/>
    <property type="match status" value="1"/>
</dbReference>
<reference evidence="4" key="2">
    <citation type="submission" date="2017-06" db="EMBL/GenBank/DDBJ databases">
        <title>The pomegranate genome and the genomics of punicalagin biosynthesis.</title>
        <authorList>
            <person name="Xu C."/>
        </authorList>
    </citation>
    <scope>NUCLEOTIDE SEQUENCE [LARGE SCALE GENOMIC DNA]</scope>
    <source>
        <tissue evidence="4">Fresh leaf</tissue>
    </source>
</reference>
<dbReference type="InterPro" id="IPR007592">
    <property type="entry name" value="GEBP"/>
</dbReference>
<feature type="domain" description="Glabrous enhancer-binding protein-like DBD" evidence="3">
    <location>
        <begin position="51"/>
        <end position="141"/>
    </location>
</feature>
<dbReference type="EMBL" id="MTKT01005808">
    <property type="protein sequence ID" value="OWM64659.1"/>
    <property type="molecule type" value="Genomic_DNA"/>
</dbReference>
<evidence type="ECO:0000313" key="7">
    <source>
        <dbReference type="RefSeq" id="XP_031376523.1"/>
    </source>
</evidence>
<evidence type="ECO:0000256" key="1">
    <source>
        <dbReference type="ARBA" id="ARBA00010820"/>
    </source>
</evidence>
<dbReference type="InterPro" id="IPR053932">
    <property type="entry name" value="GeBP-like_DBD"/>
</dbReference>
<dbReference type="Proteomes" id="UP000197138">
    <property type="component" value="Unassembled WGS sequence"/>
</dbReference>
<feature type="region of interest" description="Disordered" evidence="2">
    <location>
        <begin position="1"/>
        <end position="50"/>
    </location>
</feature>
<evidence type="ECO:0000313" key="6">
    <source>
        <dbReference type="Proteomes" id="UP000515151"/>
    </source>
</evidence>
<proteinExistence type="inferred from homology"/>
<sequence length="276" mass="31327">MSTPRTARLRPSSRRQSVPYPLPTPSADNNHDGEHHDQAPPSRDGNRKPRFERVFKKKDEIMLLRSFFEATDKSVPSPATKIDPTTLEILGESLGSKFTHTQLSNKLRHMRDKYRKQSLGKSSIKTPRDRQIYELCRKIWGKNEAELMEMEEQEEAPLQQEEVPSQRLSQSQSHGESKHKIAAAIKEKGNEEGRADLGKFPMLVEECDKALEGNGVWRQVLKCLEEGKLREMNDKLVMLKYEEAGLMAKKAELVQELTRMIVGAMAASCSSPRTAA</sequence>
<dbReference type="GO" id="GO:0005634">
    <property type="term" value="C:nucleus"/>
    <property type="evidence" value="ECO:0007669"/>
    <property type="project" value="TreeGrafter"/>
</dbReference>
<accession>A0A218VWM2</accession>
<comment type="similarity">
    <text evidence="1">Belongs to the GeBP family.</text>
</comment>
<feature type="compositionally biased region" description="Basic and acidic residues" evidence="2">
    <location>
        <begin position="29"/>
        <end position="50"/>
    </location>
</feature>
<dbReference type="GO" id="GO:0006355">
    <property type="term" value="P:regulation of DNA-templated transcription"/>
    <property type="evidence" value="ECO:0007669"/>
    <property type="project" value="InterPro"/>
</dbReference>
<dbReference type="RefSeq" id="XP_031376523.1">
    <property type="nucleotide sequence ID" value="XM_031520663.1"/>
</dbReference>
<reference evidence="6" key="3">
    <citation type="journal article" date="2020" name="Plant Biotechnol. J.">
        <title>The pomegranate (Punica granatum L.) draft genome dissects genetic divergence between soft- and hard-seeded cultivars.</title>
        <authorList>
            <person name="Luo X."/>
            <person name="Li H."/>
            <person name="Wu Z."/>
            <person name="Yao W."/>
            <person name="Zhao P."/>
            <person name="Cao D."/>
            <person name="Yu H."/>
            <person name="Li K."/>
            <person name="Poudel K."/>
            <person name="Zhao D."/>
            <person name="Zhang F."/>
            <person name="Xia X."/>
            <person name="Chen L."/>
            <person name="Wang Q."/>
            <person name="Jing D."/>
            <person name="Cao S."/>
        </authorList>
    </citation>
    <scope>NUCLEOTIDE SEQUENCE [LARGE SCALE GENOMIC DNA]</scope>
</reference>
<evidence type="ECO:0000259" key="3">
    <source>
        <dbReference type="Pfam" id="PF04504"/>
    </source>
</evidence>